<name>A0AAV7MIE3_PLEWA</name>
<evidence type="ECO:0000313" key="2">
    <source>
        <dbReference type="EMBL" id="KAJ1101748.1"/>
    </source>
</evidence>
<dbReference type="AlphaFoldDB" id="A0AAV7MIE3"/>
<sequence>MEGQQIERRPGKQRGRIRRSGRHGSGARGRSLVRAPEAGSASEQRRAPEAPFVVLFTGPINGVHETGRVRSGSRLLRPRGWVCRGPSEYTLIRLDASGEDPSEALRFFLMCIESGSIKRFAKVAALAQPPCGRRGAFWDGVLSHRGPDLS</sequence>
<feature type="compositionally biased region" description="Basic and acidic residues" evidence="1">
    <location>
        <begin position="1"/>
        <end position="10"/>
    </location>
</feature>
<reference evidence="2" key="1">
    <citation type="journal article" date="2022" name="bioRxiv">
        <title>Sequencing and chromosome-scale assembly of the giantPleurodeles waltlgenome.</title>
        <authorList>
            <person name="Brown T."/>
            <person name="Elewa A."/>
            <person name="Iarovenko S."/>
            <person name="Subramanian E."/>
            <person name="Araus A.J."/>
            <person name="Petzold A."/>
            <person name="Susuki M."/>
            <person name="Suzuki K.-i.T."/>
            <person name="Hayashi T."/>
            <person name="Toyoda A."/>
            <person name="Oliveira C."/>
            <person name="Osipova E."/>
            <person name="Leigh N.D."/>
            <person name="Simon A."/>
            <person name="Yun M.H."/>
        </authorList>
    </citation>
    <scope>NUCLEOTIDE SEQUENCE</scope>
    <source>
        <strain evidence="2">20211129_DDA</strain>
        <tissue evidence="2">Liver</tissue>
    </source>
</reference>
<protein>
    <submittedName>
        <fullName evidence="2">Uncharacterized protein</fullName>
    </submittedName>
</protein>
<feature type="compositionally biased region" description="Basic residues" evidence="1">
    <location>
        <begin position="11"/>
        <end position="22"/>
    </location>
</feature>
<keyword evidence="3" id="KW-1185">Reference proteome</keyword>
<dbReference type="EMBL" id="JANPWB010000014">
    <property type="protein sequence ID" value="KAJ1101748.1"/>
    <property type="molecule type" value="Genomic_DNA"/>
</dbReference>
<comment type="caution">
    <text evidence="2">The sequence shown here is derived from an EMBL/GenBank/DDBJ whole genome shotgun (WGS) entry which is preliminary data.</text>
</comment>
<evidence type="ECO:0000256" key="1">
    <source>
        <dbReference type="SAM" id="MobiDB-lite"/>
    </source>
</evidence>
<organism evidence="2 3">
    <name type="scientific">Pleurodeles waltl</name>
    <name type="common">Iberian ribbed newt</name>
    <dbReference type="NCBI Taxonomy" id="8319"/>
    <lineage>
        <taxon>Eukaryota</taxon>
        <taxon>Metazoa</taxon>
        <taxon>Chordata</taxon>
        <taxon>Craniata</taxon>
        <taxon>Vertebrata</taxon>
        <taxon>Euteleostomi</taxon>
        <taxon>Amphibia</taxon>
        <taxon>Batrachia</taxon>
        <taxon>Caudata</taxon>
        <taxon>Salamandroidea</taxon>
        <taxon>Salamandridae</taxon>
        <taxon>Pleurodelinae</taxon>
        <taxon>Pleurodeles</taxon>
    </lineage>
</organism>
<feature type="region of interest" description="Disordered" evidence="1">
    <location>
        <begin position="1"/>
        <end position="46"/>
    </location>
</feature>
<gene>
    <name evidence="2" type="ORF">NDU88_006812</name>
</gene>
<evidence type="ECO:0000313" key="3">
    <source>
        <dbReference type="Proteomes" id="UP001066276"/>
    </source>
</evidence>
<accession>A0AAV7MIE3</accession>
<dbReference type="Proteomes" id="UP001066276">
    <property type="component" value="Chromosome 10"/>
</dbReference>
<proteinExistence type="predicted"/>